<dbReference type="GO" id="GO:0008817">
    <property type="term" value="F:corrinoid adenosyltransferase activity"/>
    <property type="evidence" value="ECO:0007669"/>
    <property type="project" value="TreeGrafter"/>
</dbReference>
<evidence type="ECO:0000256" key="2">
    <source>
        <dbReference type="ARBA" id="ARBA00022741"/>
    </source>
</evidence>
<feature type="domain" description="Cobalamin adenosyltransferase-like" evidence="6">
    <location>
        <begin position="87"/>
        <end position="265"/>
    </location>
</feature>
<accession>F0YFL7</accession>
<dbReference type="InterPro" id="IPR036451">
    <property type="entry name" value="CblAdoTrfase-like_sf"/>
</dbReference>
<dbReference type="InterPro" id="IPR040807">
    <property type="entry name" value="DUF5522"/>
</dbReference>
<keyword evidence="3 4" id="KW-0067">ATP-binding</keyword>
<dbReference type="eggNOG" id="ENOG502QS64">
    <property type="taxonomic scope" value="Eukaryota"/>
</dbReference>
<dbReference type="InterPro" id="IPR016030">
    <property type="entry name" value="CblAdoTrfase-like"/>
</dbReference>
<evidence type="ECO:0000256" key="5">
    <source>
        <dbReference type="SAM" id="MobiDB-lite"/>
    </source>
</evidence>
<dbReference type="InParanoid" id="F0YFL7"/>
<dbReference type="Pfam" id="PF01923">
    <property type="entry name" value="Cob_adeno_trans"/>
    <property type="match status" value="1"/>
</dbReference>
<evidence type="ECO:0000313" key="8">
    <source>
        <dbReference type="Proteomes" id="UP000002729"/>
    </source>
</evidence>
<keyword evidence="1 4" id="KW-0808">Transferase</keyword>
<dbReference type="AlphaFoldDB" id="F0YFL7"/>
<evidence type="ECO:0000256" key="4">
    <source>
        <dbReference type="RuleBase" id="RU366026"/>
    </source>
</evidence>
<dbReference type="RefSeq" id="XP_009039083.1">
    <property type="nucleotide sequence ID" value="XM_009040835.1"/>
</dbReference>
<feature type="region of interest" description="Disordered" evidence="5">
    <location>
        <begin position="1"/>
        <end position="27"/>
    </location>
</feature>
<evidence type="ECO:0000259" key="6">
    <source>
        <dbReference type="Pfam" id="PF01923"/>
    </source>
</evidence>
<keyword evidence="8" id="KW-1185">Reference proteome</keyword>
<dbReference type="EMBL" id="GL833136">
    <property type="protein sequence ID" value="EGB06127.1"/>
    <property type="molecule type" value="Genomic_DNA"/>
</dbReference>
<dbReference type="PANTHER" id="PTHR12213">
    <property type="entry name" value="CORRINOID ADENOSYLTRANSFERASE"/>
    <property type="match status" value="1"/>
</dbReference>
<dbReference type="OrthoDB" id="549173at2759"/>
<comment type="similarity">
    <text evidence="4">Belongs to the Cob(I)alamin adenosyltransferase family.</text>
</comment>
<organism evidence="8">
    <name type="scientific">Aureococcus anophagefferens</name>
    <name type="common">Harmful bloom alga</name>
    <dbReference type="NCBI Taxonomy" id="44056"/>
    <lineage>
        <taxon>Eukaryota</taxon>
        <taxon>Sar</taxon>
        <taxon>Stramenopiles</taxon>
        <taxon>Ochrophyta</taxon>
        <taxon>Pelagophyceae</taxon>
        <taxon>Pelagomonadales</taxon>
        <taxon>Pelagomonadaceae</taxon>
        <taxon>Aureococcus</taxon>
    </lineage>
</organism>
<feature type="compositionally biased region" description="Basic and acidic residues" evidence="5">
    <location>
        <begin position="15"/>
        <end position="27"/>
    </location>
</feature>
<dbReference type="Pfam" id="PF17653">
    <property type="entry name" value="DUF5522"/>
    <property type="match status" value="1"/>
</dbReference>
<sequence>PARAPAPLPPSVVAAHERASAAGERTYKDPETGLTVFTAFAHAQRGVCCGARCRHCCYGHENVGAPRRARRAAAAAPRARPPRESRVYTRSGDRGSARLVGEHEAILPKFSAVFEAVGDVDELGVKLGVAAFHTPAAAPGAPDVKARLLRTQALLLDAGAALTVLDGQKGTYASAARDAFDDDEIADLEREVDALDAALPPLRNFVVATGPLACLALHDARVVCRRAERHVWKRVAELDAGERSRVESVARFLNRLSDFLFVAARGAAAQDVVYDVSANVRRKRREKGRGDDE</sequence>
<dbReference type="SUPFAM" id="SSF89028">
    <property type="entry name" value="Cobalamin adenosyltransferase-like"/>
    <property type="match status" value="1"/>
</dbReference>
<dbReference type="InterPro" id="IPR029499">
    <property type="entry name" value="PduO-typ"/>
</dbReference>
<dbReference type="Proteomes" id="UP000002729">
    <property type="component" value="Unassembled WGS sequence"/>
</dbReference>
<dbReference type="GeneID" id="20222951"/>
<proteinExistence type="inferred from homology"/>
<gene>
    <name evidence="7" type="ORF">AURANDRAFT_60211</name>
</gene>
<name>F0YFL7_AURAN</name>
<dbReference type="KEGG" id="aaf:AURANDRAFT_60211"/>
<dbReference type="Gene3D" id="1.20.1200.10">
    <property type="entry name" value="Cobalamin adenosyltransferase-like"/>
    <property type="match status" value="1"/>
</dbReference>
<evidence type="ECO:0000256" key="1">
    <source>
        <dbReference type="ARBA" id="ARBA00022679"/>
    </source>
</evidence>
<reference evidence="7 8" key="1">
    <citation type="journal article" date="2011" name="Proc. Natl. Acad. Sci. U.S.A.">
        <title>Niche of harmful alga Aureococcus anophagefferens revealed through ecogenomics.</title>
        <authorList>
            <person name="Gobler C.J."/>
            <person name="Berry D.L."/>
            <person name="Dyhrman S.T."/>
            <person name="Wilhelm S.W."/>
            <person name="Salamov A."/>
            <person name="Lobanov A.V."/>
            <person name="Zhang Y."/>
            <person name="Collier J.L."/>
            <person name="Wurch L.L."/>
            <person name="Kustka A.B."/>
            <person name="Dill B.D."/>
            <person name="Shah M."/>
            <person name="VerBerkmoes N.C."/>
            <person name="Kuo A."/>
            <person name="Terry A."/>
            <person name="Pangilinan J."/>
            <person name="Lindquist E.A."/>
            <person name="Lucas S."/>
            <person name="Paulsen I.T."/>
            <person name="Hattenrath-Lehmann T.K."/>
            <person name="Talmage S.C."/>
            <person name="Walker E.A."/>
            <person name="Koch F."/>
            <person name="Burson A.M."/>
            <person name="Marcoval M.A."/>
            <person name="Tang Y.Z."/>
            <person name="Lecleir G.R."/>
            <person name="Coyne K.J."/>
            <person name="Berg G.M."/>
            <person name="Bertrand E.M."/>
            <person name="Saito M.A."/>
            <person name="Gladyshev V.N."/>
            <person name="Grigoriev I.V."/>
        </authorList>
    </citation>
    <scope>NUCLEOTIDE SEQUENCE [LARGE SCALE GENOMIC DNA]</scope>
    <source>
        <strain evidence="8">CCMP 1984</strain>
    </source>
</reference>
<evidence type="ECO:0000256" key="3">
    <source>
        <dbReference type="ARBA" id="ARBA00022840"/>
    </source>
</evidence>
<dbReference type="OMA" id="LHVCRTT"/>
<feature type="compositionally biased region" description="Basic and acidic residues" evidence="5">
    <location>
        <begin position="81"/>
        <end position="94"/>
    </location>
</feature>
<dbReference type="GO" id="GO:0005524">
    <property type="term" value="F:ATP binding"/>
    <property type="evidence" value="ECO:0007669"/>
    <property type="project" value="UniProtKB-UniRule"/>
</dbReference>
<dbReference type="PANTHER" id="PTHR12213:SF0">
    <property type="entry name" value="CORRINOID ADENOSYLTRANSFERASE MMAB"/>
    <property type="match status" value="1"/>
</dbReference>
<keyword evidence="2 4" id="KW-0547">Nucleotide-binding</keyword>
<protein>
    <recommendedName>
        <fullName evidence="6">Cobalamin adenosyltransferase-like domain-containing protein</fullName>
    </recommendedName>
</protein>
<feature type="region of interest" description="Disordered" evidence="5">
    <location>
        <begin position="69"/>
        <end position="94"/>
    </location>
</feature>
<evidence type="ECO:0000313" key="7">
    <source>
        <dbReference type="EMBL" id="EGB06127.1"/>
    </source>
</evidence>
<feature type="non-terminal residue" evidence="7">
    <location>
        <position position="1"/>
    </location>
</feature>
<feature type="compositionally biased region" description="Pro residues" evidence="5">
    <location>
        <begin position="1"/>
        <end position="10"/>
    </location>
</feature>